<accession>A0A291P369</accession>
<dbReference type="KEGG" id="hbe:BEI_0347"/>
<dbReference type="Gene3D" id="2.40.50.140">
    <property type="entry name" value="Nucleic acid-binding proteins"/>
    <property type="match status" value="1"/>
</dbReference>
<dbReference type="PROSITE" id="PS50160">
    <property type="entry name" value="DNA_LIGASE_A3"/>
    <property type="match status" value="1"/>
</dbReference>
<dbReference type="PROSITE" id="PS00697">
    <property type="entry name" value="DNA_LIGASE_A1"/>
    <property type="match status" value="1"/>
</dbReference>
<dbReference type="CDD" id="cd07906">
    <property type="entry name" value="Adenylation_DNA_ligase_LigD_LigC"/>
    <property type="match status" value="1"/>
</dbReference>
<dbReference type="AlphaFoldDB" id="A0A291P369"/>
<dbReference type="NCBIfam" id="TIGR02779">
    <property type="entry name" value="NHEJ_ligase_lig"/>
    <property type="match status" value="1"/>
</dbReference>
<evidence type="ECO:0000256" key="3">
    <source>
        <dbReference type="ARBA" id="ARBA00022598"/>
    </source>
</evidence>
<dbReference type="InterPro" id="IPR016059">
    <property type="entry name" value="DNA_ligase_ATP-dep_CS"/>
</dbReference>
<dbReference type="Pfam" id="PF01068">
    <property type="entry name" value="DNA_ligase_A_M"/>
    <property type="match status" value="1"/>
</dbReference>
<name>A0A291P369_9GAMM</name>
<protein>
    <recommendedName>
        <fullName evidence="2">DNA ligase (ATP)</fullName>
        <ecNumber evidence="2">6.5.1.1</ecNumber>
    </recommendedName>
</protein>
<dbReference type="InterPro" id="IPR050191">
    <property type="entry name" value="ATP-dep_DNA_ligase"/>
</dbReference>
<dbReference type="PANTHER" id="PTHR45674:SF4">
    <property type="entry name" value="DNA LIGASE 1"/>
    <property type="match status" value="1"/>
</dbReference>
<dbReference type="Pfam" id="PF04679">
    <property type="entry name" value="DNA_ligase_A_C"/>
    <property type="match status" value="1"/>
</dbReference>
<reference evidence="7 8" key="1">
    <citation type="journal article" date="2017" name="Sci. Rep.">
        <title>Revealing the Saline Adaptation Strategies of the Halophilic Bacterium Halomonas beimenensis through High-throughput Omics and Transposon Mutagenesis Approaches.</title>
        <authorList>
            <person name="Chen Y.H."/>
            <person name="Lin S.S."/>
            <person name="Shyu Y.T."/>
        </authorList>
    </citation>
    <scope>NUCLEOTIDE SEQUENCE [LARGE SCALE GENOMIC DNA]</scope>
    <source>
        <strain evidence="7 8">NTU-111</strain>
    </source>
</reference>
<evidence type="ECO:0000256" key="2">
    <source>
        <dbReference type="ARBA" id="ARBA00012727"/>
    </source>
</evidence>
<evidence type="ECO:0000313" key="7">
    <source>
        <dbReference type="EMBL" id="ATJ81334.1"/>
    </source>
</evidence>
<dbReference type="GO" id="GO:0005524">
    <property type="term" value="F:ATP binding"/>
    <property type="evidence" value="ECO:0007669"/>
    <property type="project" value="InterPro"/>
</dbReference>
<dbReference type="EMBL" id="CP021435">
    <property type="protein sequence ID" value="ATJ81334.1"/>
    <property type="molecule type" value="Genomic_DNA"/>
</dbReference>
<evidence type="ECO:0000259" key="6">
    <source>
        <dbReference type="PROSITE" id="PS50160"/>
    </source>
</evidence>
<dbReference type="SUPFAM" id="SSF50249">
    <property type="entry name" value="Nucleic acid-binding proteins"/>
    <property type="match status" value="1"/>
</dbReference>
<dbReference type="GO" id="GO:0006310">
    <property type="term" value="P:DNA recombination"/>
    <property type="evidence" value="ECO:0007669"/>
    <property type="project" value="InterPro"/>
</dbReference>
<dbReference type="CDD" id="cd07971">
    <property type="entry name" value="OBF_DNA_ligase_LigD"/>
    <property type="match status" value="1"/>
</dbReference>
<feature type="domain" description="ATP-dependent DNA ligase family profile" evidence="6">
    <location>
        <begin position="124"/>
        <end position="268"/>
    </location>
</feature>
<keyword evidence="8" id="KW-1185">Reference proteome</keyword>
<dbReference type="GO" id="GO:0006281">
    <property type="term" value="P:DNA repair"/>
    <property type="evidence" value="ECO:0007669"/>
    <property type="project" value="InterPro"/>
</dbReference>
<gene>
    <name evidence="7" type="primary">ligD2</name>
    <name evidence="7" type="ORF">BEI_0347</name>
</gene>
<feature type="region of interest" description="Disordered" evidence="5">
    <location>
        <begin position="1"/>
        <end position="22"/>
    </location>
</feature>
<comment type="similarity">
    <text evidence="1">Belongs to the ATP-dependent DNA ligase family.</text>
</comment>
<dbReference type="GO" id="GO:0003910">
    <property type="term" value="F:DNA ligase (ATP) activity"/>
    <property type="evidence" value="ECO:0007669"/>
    <property type="project" value="UniProtKB-EC"/>
</dbReference>
<sequence>MTDPLSPLEAAEREPARRTAMPRWHAPMLATLSHADIDDDGWCFERKLDGERVIARIRPGGEVQLYSRNHRRLDASYPDIEAALARQAPRGCLLDGEVVAFDARHRSDFQRLQPRMQAADREEARRSGVRVYYYLFDCLYACGHDLTGCTLRSRKKLLRTLIDWRAPLRWTPHRIQDGPGYHRQACDRGWEGLIAKRADSAYVAGRSREWRKWKCRHQQEFVIGGHTEPHGEREGLGALLLGVYQEDELVYAGKVGTGFDAAMLATLKDRLSPLARETSPFQRGDPPREGVRFVSPRLVCEVAFTEWTRDGRLRHPSFQGLRRDKAPRDVHRED</sequence>
<organism evidence="7 8">
    <name type="scientific">Halomonas beimenensis</name>
    <dbReference type="NCBI Taxonomy" id="475662"/>
    <lineage>
        <taxon>Bacteria</taxon>
        <taxon>Pseudomonadati</taxon>
        <taxon>Pseudomonadota</taxon>
        <taxon>Gammaproteobacteria</taxon>
        <taxon>Oceanospirillales</taxon>
        <taxon>Halomonadaceae</taxon>
        <taxon>Halomonas</taxon>
    </lineage>
</organism>
<dbReference type="Proteomes" id="UP000219993">
    <property type="component" value="Chromosome"/>
</dbReference>
<dbReference type="InterPro" id="IPR012340">
    <property type="entry name" value="NA-bd_OB-fold"/>
</dbReference>
<dbReference type="Gene3D" id="3.30.470.30">
    <property type="entry name" value="DNA ligase/mRNA capping enzyme"/>
    <property type="match status" value="1"/>
</dbReference>
<evidence type="ECO:0000256" key="1">
    <source>
        <dbReference type="ARBA" id="ARBA00007572"/>
    </source>
</evidence>
<dbReference type="RefSeq" id="WP_097787886.1">
    <property type="nucleotide sequence ID" value="NZ_BAAADT010000041.1"/>
</dbReference>
<dbReference type="InterPro" id="IPR014146">
    <property type="entry name" value="LigD_ligase_dom"/>
</dbReference>
<proteinExistence type="inferred from homology"/>
<dbReference type="EC" id="6.5.1.1" evidence="2"/>
<dbReference type="InterPro" id="IPR012309">
    <property type="entry name" value="DNA_ligase_ATP-dep_C"/>
</dbReference>
<evidence type="ECO:0000313" key="8">
    <source>
        <dbReference type="Proteomes" id="UP000219993"/>
    </source>
</evidence>
<evidence type="ECO:0000256" key="4">
    <source>
        <dbReference type="ARBA" id="ARBA00034003"/>
    </source>
</evidence>
<dbReference type="OrthoDB" id="9802472at2"/>
<dbReference type="Gene3D" id="3.30.1490.70">
    <property type="match status" value="1"/>
</dbReference>
<keyword evidence="3 7" id="KW-0436">Ligase</keyword>
<comment type="catalytic activity">
    <reaction evidence="4">
        <text>ATP + (deoxyribonucleotide)n-3'-hydroxyl + 5'-phospho-(deoxyribonucleotide)m = (deoxyribonucleotide)n+m + AMP + diphosphate.</text>
        <dbReference type="EC" id="6.5.1.1"/>
    </reaction>
</comment>
<dbReference type="PANTHER" id="PTHR45674">
    <property type="entry name" value="DNA LIGASE 1/3 FAMILY MEMBER"/>
    <property type="match status" value="1"/>
</dbReference>
<dbReference type="InterPro" id="IPR012310">
    <property type="entry name" value="DNA_ligase_ATP-dep_cent"/>
</dbReference>
<evidence type="ECO:0000256" key="5">
    <source>
        <dbReference type="SAM" id="MobiDB-lite"/>
    </source>
</evidence>
<dbReference type="SUPFAM" id="SSF56091">
    <property type="entry name" value="DNA ligase/mRNA capping enzyme, catalytic domain"/>
    <property type="match status" value="1"/>
</dbReference>